<accession>A0A2D2D311</accession>
<keyword evidence="5" id="KW-1185">Reference proteome</keyword>
<protein>
    <submittedName>
        <fullName evidence="4">RNA polymerase subunit sigma-24</fullName>
    </submittedName>
</protein>
<dbReference type="EMBL" id="CP023737">
    <property type="protein sequence ID" value="ATQ69364.1"/>
    <property type="molecule type" value="Genomic_DNA"/>
</dbReference>
<feature type="domain" description="RNA polymerase sigma factor 70 region 4 type 2" evidence="2">
    <location>
        <begin position="92"/>
        <end position="143"/>
    </location>
</feature>
<sequence>MGRPMGKPDDFAETLERLTPGLRRYARALLAGADNERADELAQTALQTTADEAHGETSALDPRVDLYIALTNAAQRLLRAAPAHRPSLRQPAIMHRLADLALEERETLLLVALEGFTYDEVARITRTDRPVVMMRLMRARSALTALDRRPTPDAGRRPGPHLRLVK</sequence>
<dbReference type="SUPFAM" id="SSF88659">
    <property type="entry name" value="Sigma3 and sigma4 domains of RNA polymerase sigma factors"/>
    <property type="match status" value="1"/>
</dbReference>
<dbReference type="Pfam" id="PF08281">
    <property type="entry name" value="Sigma70_r4_2"/>
    <property type="match status" value="1"/>
</dbReference>
<gene>
    <name evidence="4" type="ORF">CQW49_16840</name>
</gene>
<dbReference type="InterPro" id="IPR013324">
    <property type="entry name" value="RNA_pol_sigma_r3/r4-like"/>
</dbReference>
<dbReference type="InterPro" id="IPR053866">
    <property type="entry name" value="PhyR_sigma2"/>
</dbReference>
<dbReference type="Pfam" id="PF22029">
    <property type="entry name" value="PhyR_sigma2"/>
    <property type="match status" value="1"/>
</dbReference>
<reference evidence="5" key="1">
    <citation type="submission" date="2017-10" db="EMBL/GenBank/DDBJ databases">
        <title>Completed PacBio SMRT sequence of Methylosinus trichosporium OB3b reveals presence of a third large plasmid.</title>
        <authorList>
            <person name="Charles T.C."/>
            <person name="Lynch M.D.J."/>
            <person name="Heil J.R."/>
            <person name="Cheng J."/>
        </authorList>
    </citation>
    <scope>NUCLEOTIDE SEQUENCE [LARGE SCALE GENOMIC DNA]</scope>
    <source>
        <strain evidence="5">OB3b</strain>
    </source>
</reference>
<dbReference type="InterPro" id="IPR013249">
    <property type="entry name" value="RNA_pol_sigma70_r4_t2"/>
</dbReference>
<dbReference type="GO" id="GO:0016987">
    <property type="term" value="F:sigma factor activity"/>
    <property type="evidence" value="ECO:0007669"/>
    <property type="project" value="InterPro"/>
</dbReference>
<dbReference type="GO" id="GO:0006352">
    <property type="term" value="P:DNA-templated transcription initiation"/>
    <property type="evidence" value="ECO:0007669"/>
    <property type="project" value="InterPro"/>
</dbReference>
<proteinExistence type="predicted"/>
<evidence type="ECO:0000259" key="3">
    <source>
        <dbReference type="Pfam" id="PF22029"/>
    </source>
</evidence>
<dbReference type="Gene3D" id="1.10.1740.10">
    <property type="match status" value="1"/>
</dbReference>
<evidence type="ECO:0000313" key="4">
    <source>
        <dbReference type="EMBL" id="ATQ69364.1"/>
    </source>
</evidence>
<dbReference type="InterPro" id="IPR036388">
    <property type="entry name" value="WH-like_DNA-bd_sf"/>
</dbReference>
<feature type="compositionally biased region" description="Basic and acidic residues" evidence="1">
    <location>
        <begin position="146"/>
        <end position="156"/>
    </location>
</feature>
<evidence type="ECO:0000313" key="5">
    <source>
        <dbReference type="Proteomes" id="UP000230709"/>
    </source>
</evidence>
<dbReference type="AlphaFoldDB" id="A0A2D2D311"/>
<dbReference type="Gene3D" id="1.10.10.10">
    <property type="entry name" value="Winged helix-like DNA-binding domain superfamily/Winged helix DNA-binding domain"/>
    <property type="match status" value="1"/>
</dbReference>
<organism evidence="4 5">
    <name type="scientific">Methylosinus trichosporium (strain ATCC 35070 / NCIMB 11131 / UNIQEM 75 / OB3b)</name>
    <dbReference type="NCBI Taxonomy" id="595536"/>
    <lineage>
        <taxon>Bacteria</taxon>
        <taxon>Pseudomonadati</taxon>
        <taxon>Pseudomonadota</taxon>
        <taxon>Alphaproteobacteria</taxon>
        <taxon>Hyphomicrobiales</taxon>
        <taxon>Methylocystaceae</taxon>
        <taxon>Methylosinus</taxon>
    </lineage>
</organism>
<dbReference type="KEGG" id="mtw:CQW49_16840"/>
<dbReference type="Proteomes" id="UP000230709">
    <property type="component" value="Chromosome"/>
</dbReference>
<dbReference type="STRING" id="595536.GCA_000178815_01814"/>
<evidence type="ECO:0000259" key="2">
    <source>
        <dbReference type="Pfam" id="PF08281"/>
    </source>
</evidence>
<name>A0A2D2D311_METT3</name>
<dbReference type="GO" id="GO:0003677">
    <property type="term" value="F:DNA binding"/>
    <property type="evidence" value="ECO:0007669"/>
    <property type="project" value="InterPro"/>
</dbReference>
<feature type="domain" description="PhyR sigma2" evidence="3">
    <location>
        <begin position="19"/>
        <end position="69"/>
    </location>
</feature>
<evidence type="ECO:0000256" key="1">
    <source>
        <dbReference type="SAM" id="MobiDB-lite"/>
    </source>
</evidence>
<feature type="region of interest" description="Disordered" evidence="1">
    <location>
        <begin position="145"/>
        <end position="166"/>
    </location>
</feature>
<dbReference type="RefSeq" id="WP_003608588.1">
    <property type="nucleotide sequence ID" value="NZ_ADVE02000001.1"/>
</dbReference>